<dbReference type="FunFam" id="2.60.34.10:FF:000002">
    <property type="entry name" value="Heat shock 70 kDa"/>
    <property type="match status" value="1"/>
</dbReference>
<dbReference type="FunFam" id="3.30.420.40:FF:000135">
    <property type="entry name" value="Heat shock cognate 71 kDa protein"/>
    <property type="match status" value="1"/>
</dbReference>
<dbReference type="InterPro" id="IPR043129">
    <property type="entry name" value="ATPase_NBD"/>
</dbReference>
<evidence type="ECO:0000256" key="5">
    <source>
        <dbReference type="ARBA" id="ARBA00022741"/>
    </source>
</evidence>
<dbReference type="FunFam" id="1.20.1270.10:FF:000016">
    <property type="entry name" value="Heat shock protein 70"/>
    <property type="match status" value="1"/>
</dbReference>
<evidence type="ECO:0000256" key="1">
    <source>
        <dbReference type="ARBA" id="ARBA00004191"/>
    </source>
</evidence>
<comment type="similarity">
    <text evidence="2">Belongs to the heat shock protein 70 family.</text>
</comment>
<comment type="catalytic activity">
    <reaction evidence="8">
        <text>ATP + H2O = ADP + phosphate + H(+)</text>
        <dbReference type="Rhea" id="RHEA:13065"/>
        <dbReference type="ChEBI" id="CHEBI:15377"/>
        <dbReference type="ChEBI" id="CHEBI:15378"/>
        <dbReference type="ChEBI" id="CHEBI:30616"/>
        <dbReference type="ChEBI" id="CHEBI:43474"/>
        <dbReference type="ChEBI" id="CHEBI:456216"/>
        <dbReference type="EC" id="3.6.4.10"/>
    </reaction>
</comment>
<dbReference type="EMBL" id="BGPR01035686">
    <property type="protein sequence ID" value="GBO10626.1"/>
    <property type="molecule type" value="Genomic_DNA"/>
</dbReference>
<evidence type="ECO:0000256" key="3">
    <source>
        <dbReference type="ARBA" id="ARBA00022512"/>
    </source>
</evidence>
<proteinExistence type="inferred from homology"/>
<keyword evidence="7 9" id="KW-0346">Stress response</keyword>
<dbReference type="SUPFAM" id="SSF53067">
    <property type="entry name" value="Actin-like ATPase domain"/>
    <property type="match status" value="1"/>
</dbReference>
<evidence type="ECO:0000313" key="10">
    <source>
        <dbReference type="Proteomes" id="UP000499080"/>
    </source>
</evidence>
<dbReference type="SUPFAM" id="SSF100934">
    <property type="entry name" value="Heat shock protein 70kD (HSP70), C-terminal subdomain"/>
    <property type="match status" value="1"/>
</dbReference>
<dbReference type="InterPro" id="IPR018181">
    <property type="entry name" value="Heat_shock_70_CS"/>
</dbReference>
<evidence type="ECO:0000313" key="9">
    <source>
        <dbReference type="EMBL" id="GBO10626.1"/>
    </source>
</evidence>
<dbReference type="SUPFAM" id="SSF100920">
    <property type="entry name" value="Heat shock protein 70kD (HSP70), peptide-binding domain"/>
    <property type="match status" value="1"/>
</dbReference>
<dbReference type="FunFam" id="3.90.640.10:FF:000058">
    <property type="entry name" value="Heat shock 70 kDa protein"/>
    <property type="match status" value="1"/>
</dbReference>
<reference evidence="9 10" key="1">
    <citation type="journal article" date="2019" name="Sci. Rep.">
        <title>Orb-weaving spider Araneus ventricosus genome elucidates the spidroin gene catalogue.</title>
        <authorList>
            <person name="Kono N."/>
            <person name="Nakamura H."/>
            <person name="Ohtoshi R."/>
            <person name="Moran D.A.P."/>
            <person name="Shinohara A."/>
            <person name="Yoshida Y."/>
            <person name="Fujiwara M."/>
            <person name="Mori M."/>
            <person name="Tomita M."/>
            <person name="Arakawa K."/>
        </authorList>
    </citation>
    <scope>NUCLEOTIDE SEQUENCE [LARGE SCALE GENOMIC DNA]</scope>
</reference>
<keyword evidence="3" id="KW-0134">Cell wall</keyword>
<keyword evidence="4" id="KW-0964">Secreted</keyword>
<accession>A0A4Y2UG72</accession>
<dbReference type="Proteomes" id="UP000499080">
    <property type="component" value="Unassembled WGS sequence"/>
</dbReference>
<evidence type="ECO:0000256" key="4">
    <source>
        <dbReference type="ARBA" id="ARBA00022525"/>
    </source>
</evidence>
<evidence type="ECO:0000256" key="6">
    <source>
        <dbReference type="ARBA" id="ARBA00022840"/>
    </source>
</evidence>
<dbReference type="GO" id="GO:0051170">
    <property type="term" value="P:import into nucleus"/>
    <property type="evidence" value="ECO:0007669"/>
    <property type="project" value="UniProtKB-ARBA"/>
</dbReference>
<dbReference type="Gene3D" id="1.20.1270.10">
    <property type="match status" value="1"/>
</dbReference>
<dbReference type="InterPro" id="IPR029047">
    <property type="entry name" value="HSP70_peptide-bd_sf"/>
</dbReference>
<dbReference type="FunFam" id="3.30.420.40:FF:000028">
    <property type="entry name" value="heat shock 70 kDa protein-like"/>
    <property type="match status" value="1"/>
</dbReference>
<dbReference type="AlphaFoldDB" id="A0A4Y2UG72"/>
<keyword evidence="10" id="KW-1185">Reference proteome</keyword>
<dbReference type="InterPro" id="IPR013126">
    <property type="entry name" value="Hsp_70_fam"/>
</dbReference>
<evidence type="ECO:0000256" key="7">
    <source>
        <dbReference type="ARBA" id="ARBA00023016"/>
    </source>
</evidence>
<dbReference type="PANTHER" id="PTHR19375">
    <property type="entry name" value="HEAT SHOCK PROTEIN 70KDA"/>
    <property type="match status" value="1"/>
</dbReference>
<dbReference type="GO" id="GO:0043161">
    <property type="term" value="P:proteasome-mediated ubiquitin-dependent protein catabolic process"/>
    <property type="evidence" value="ECO:0007669"/>
    <property type="project" value="UniProtKB-ARBA"/>
</dbReference>
<dbReference type="Pfam" id="PF00012">
    <property type="entry name" value="HSP70"/>
    <property type="match status" value="1"/>
</dbReference>
<dbReference type="GO" id="GO:0140662">
    <property type="term" value="F:ATP-dependent protein folding chaperone"/>
    <property type="evidence" value="ECO:0007669"/>
    <property type="project" value="InterPro"/>
</dbReference>
<protein>
    <submittedName>
        <fullName evidence="9">Heat shock protein cognate 4</fullName>
    </submittedName>
</protein>
<comment type="caution">
    <text evidence="9">The sequence shown here is derived from an EMBL/GenBank/DDBJ whole genome shotgun (WGS) entry which is preliminary data.</text>
</comment>
<evidence type="ECO:0000256" key="8">
    <source>
        <dbReference type="ARBA" id="ARBA00048056"/>
    </source>
</evidence>
<dbReference type="GO" id="GO:0005524">
    <property type="term" value="F:ATP binding"/>
    <property type="evidence" value="ECO:0007669"/>
    <property type="project" value="UniProtKB-KW"/>
</dbReference>
<organism evidence="9 10">
    <name type="scientific">Araneus ventricosus</name>
    <name type="common">Orbweaver spider</name>
    <name type="synonym">Epeira ventricosa</name>
    <dbReference type="NCBI Taxonomy" id="182803"/>
    <lineage>
        <taxon>Eukaryota</taxon>
        <taxon>Metazoa</taxon>
        <taxon>Ecdysozoa</taxon>
        <taxon>Arthropoda</taxon>
        <taxon>Chelicerata</taxon>
        <taxon>Arachnida</taxon>
        <taxon>Araneae</taxon>
        <taxon>Araneomorphae</taxon>
        <taxon>Entelegynae</taxon>
        <taxon>Araneoidea</taxon>
        <taxon>Araneidae</taxon>
        <taxon>Araneus</taxon>
    </lineage>
</organism>
<keyword evidence="5" id="KW-0547">Nucleotide-binding</keyword>
<sequence>MVNHFVQEFKRKHKKDLACNKRAIRRLRTACEHAKRTLSSSTHASIEIDSLFEGIDFYSTITRAKFEELNADLFRSTLEPVGKALRDARLDKAQVHDIVLVGGSTRIPKIQKLLQNFFNGKELNKSINPDEAVAYGAAVQAAILNGDKSEAVQDLLLLDVTPFSLGIETPGGVMTVLIKRNTTIPTRQTQTFTTYLDNQSGILIQVYEGEHAMTKDNNLLGKFELTGIPPAPEGFPQIEVAFDIYANGILYVSAIDKSTGKELKITMINGKGRLFKEEVERMIQEAEKYKDDDEKQKSRIAAKNSLESYAINIKSTIDDDKLKDKISEDDKKTVSYKVNDTLKWLDSNQLSEKEEFDDKQKEFEAVCNPILTKLSHLNIL</sequence>
<dbReference type="Gene3D" id="3.90.640.10">
    <property type="entry name" value="Actin, Chain A, domain 4"/>
    <property type="match status" value="1"/>
</dbReference>
<dbReference type="PROSITE" id="PS01036">
    <property type="entry name" value="HSP70_3"/>
    <property type="match status" value="1"/>
</dbReference>
<name>A0A4Y2UG72_ARAVE</name>
<dbReference type="GO" id="GO:0000049">
    <property type="term" value="F:tRNA binding"/>
    <property type="evidence" value="ECO:0007669"/>
    <property type="project" value="UniProtKB-ARBA"/>
</dbReference>
<dbReference type="OrthoDB" id="2401965at2759"/>
<dbReference type="InterPro" id="IPR029048">
    <property type="entry name" value="HSP70_C_sf"/>
</dbReference>
<evidence type="ECO:0000256" key="2">
    <source>
        <dbReference type="ARBA" id="ARBA00007381"/>
    </source>
</evidence>
<comment type="subcellular location">
    <subcellularLocation>
        <location evidence="1">Secreted</location>
        <location evidence="1">Cell wall</location>
    </subcellularLocation>
</comment>
<dbReference type="PRINTS" id="PR00301">
    <property type="entry name" value="HEATSHOCK70"/>
</dbReference>
<dbReference type="Gene3D" id="2.60.34.10">
    <property type="entry name" value="Substrate Binding Domain Of DNAk, Chain A, domain 1"/>
    <property type="match status" value="1"/>
</dbReference>
<keyword evidence="6" id="KW-0067">ATP-binding</keyword>
<gene>
    <name evidence="9" type="primary">HSP7D_4</name>
    <name evidence="9" type="ORF">AVEN_39727_2</name>
</gene>